<dbReference type="AlphaFoldDB" id="A0A7K0DXG3"/>
<dbReference type="RefSeq" id="WP_319943695.1">
    <property type="nucleotide sequence ID" value="NZ_WEGI01000013.1"/>
</dbReference>
<protein>
    <submittedName>
        <fullName evidence="2">Uncharacterized protein</fullName>
    </submittedName>
</protein>
<sequence length="67" mass="7571">MAYLLALIAIVSVAVLCWKAFGPERARRIGAGRAPSRRNRIIGPDDDPDFLWRISRPRRDGEPDSDH</sequence>
<organism evidence="2 3">
    <name type="scientific">Nocardia aurantia</name>
    <dbReference type="NCBI Taxonomy" id="2585199"/>
    <lineage>
        <taxon>Bacteria</taxon>
        <taxon>Bacillati</taxon>
        <taxon>Actinomycetota</taxon>
        <taxon>Actinomycetes</taxon>
        <taxon>Mycobacteriales</taxon>
        <taxon>Nocardiaceae</taxon>
        <taxon>Nocardia</taxon>
    </lineage>
</organism>
<dbReference type="Proteomes" id="UP000431401">
    <property type="component" value="Unassembled WGS sequence"/>
</dbReference>
<proteinExistence type="predicted"/>
<reference evidence="2 3" key="1">
    <citation type="submission" date="2019-10" db="EMBL/GenBank/DDBJ databases">
        <title>Nocardia macrotermitis sp. nov. and Nocardia aurantia sp. nov., isolated from the gut of fungus growing-termite Macrotermes natalensis.</title>
        <authorList>
            <person name="Benndorf R."/>
            <person name="Schwitalla J."/>
            <person name="Martin K."/>
            <person name="De Beer W."/>
            <person name="Kaster A.-K."/>
            <person name="Vollmers J."/>
            <person name="Poulsen M."/>
            <person name="Beemelmanns C."/>
        </authorList>
    </citation>
    <scope>NUCLEOTIDE SEQUENCE [LARGE SCALE GENOMIC DNA]</scope>
    <source>
        <strain evidence="2 3">RB56</strain>
    </source>
</reference>
<name>A0A7K0DXG3_9NOCA</name>
<gene>
    <name evidence="2" type="ORF">NRB56_58260</name>
</gene>
<accession>A0A7K0DXG3</accession>
<keyword evidence="3" id="KW-1185">Reference proteome</keyword>
<dbReference type="EMBL" id="WEGI01000013">
    <property type="protein sequence ID" value="MQY30228.1"/>
    <property type="molecule type" value="Genomic_DNA"/>
</dbReference>
<evidence type="ECO:0000256" key="1">
    <source>
        <dbReference type="SAM" id="MobiDB-lite"/>
    </source>
</evidence>
<evidence type="ECO:0000313" key="3">
    <source>
        <dbReference type="Proteomes" id="UP000431401"/>
    </source>
</evidence>
<feature type="compositionally biased region" description="Basic and acidic residues" evidence="1">
    <location>
        <begin position="57"/>
        <end position="67"/>
    </location>
</feature>
<comment type="caution">
    <text evidence="2">The sequence shown here is derived from an EMBL/GenBank/DDBJ whole genome shotgun (WGS) entry which is preliminary data.</text>
</comment>
<evidence type="ECO:0000313" key="2">
    <source>
        <dbReference type="EMBL" id="MQY30228.1"/>
    </source>
</evidence>
<feature type="region of interest" description="Disordered" evidence="1">
    <location>
        <begin position="36"/>
        <end position="67"/>
    </location>
</feature>